<dbReference type="EMBL" id="JAGPXC010000002">
    <property type="protein sequence ID" value="KAH6657735.1"/>
    <property type="molecule type" value="Genomic_DNA"/>
</dbReference>
<accession>A0A9P8UTJ7</accession>
<feature type="region of interest" description="Disordered" evidence="1">
    <location>
        <begin position="262"/>
        <end position="284"/>
    </location>
</feature>
<organism evidence="2 3">
    <name type="scientific">Truncatella angustata</name>
    <dbReference type="NCBI Taxonomy" id="152316"/>
    <lineage>
        <taxon>Eukaryota</taxon>
        <taxon>Fungi</taxon>
        <taxon>Dikarya</taxon>
        <taxon>Ascomycota</taxon>
        <taxon>Pezizomycotina</taxon>
        <taxon>Sordariomycetes</taxon>
        <taxon>Xylariomycetidae</taxon>
        <taxon>Amphisphaeriales</taxon>
        <taxon>Sporocadaceae</taxon>
        <taxon>Truncatella</taxon>
    </lineage>
</organism>
<evidence type="ECO:0000313" key="2">
    <source>
        <dbReference type="EMBL" id="KAH6657735.1"/>
    </source>
</evidence>
<dbReference type="RefSeq" id="XP_045961969.1">
    <property type="nucleotide sequence ID" value="XM_046099618.1"/>
</dbReference>
<evidence type="ECO:0000256" key="1">
    <source>
        <dbReference type="SAM" id="MobiDB-lite"/>
    </source>
</evidence>
<protein>
    <submittedName>
        <fullName evidence="2">Uncharacterized protein</fullName>
    </submittedName>
</protein>
<evidence type="ECO:0000313" key="3">
    <source>
        <dbReference type="Proteomes" id="UP000758603"/>
    </source>
</evidence>
<feature type="region of interest" description="Disordered" evidence="1">
    <location>
        <begin position="57"/>
        <end position="81"/>
    </location>
</feature>
<dbReference type="Proteomes" id="UP000758603">
    <property type="component" value="Unassembled WGS sequence"/>
</dbReference>
<reference evidence="2" key="1">
    <citation type="journal article" date="2021" name="Nat. Commun.">
        <title>Genetic determinants of endophytism in the Arabidopsis root mycobiome.</title>
        <authorList>
            <person name="Mesny F."/>
            <person name="Miyauchi S."/>
            <person name="Thiergart T."/>
            <person name="Pickel B."/>
            <person name="Atanasova L."/>
            <person name="Karlsson M."/>
            <person name="Huettel B."/>
            <person name="Barry K.W."/>
            <person name="Haridas S."/>
            <person name="Chen C."/>
            <person name="Bauer D."/>
            <person name="Andreopoulos W."/>
            <person name="Pangilinan J."/>
            <person name="LaButti K."/>
            <person name="Riley R."/>
            <person name="Lipzen A."/>
            <person name="Clum A."/>
            <person name="Drula E."/>
            <person name="Henrissat B."/>
            <person name="Kohler A."/>
            <person name="Grigoriev I.V."/>
            <person name="Martin F.M."/>
            <person name="Hacquard S."/>
        </authorList>
    </citation>
    <scope>NUCLEOTIDE SEQUENCE</scope>
    <source>
        <strain evidence="2">MPI-SDFR-AT-0073</strain>
    </source>
</reference>
<dbReference type="GeneID" id="70128510"/>
<feature type="compositionally biased region" description="Basic and acidic residues" evidence="1">
    <location>
        <begin position="8"/>
        <end position="19"/>
    </location>
</feature>
<dbReference type="AlphaFoldDB" id="A0A9P8UTJ7"/>
<gene>
    <name evidence="2" type="ORF">BKA67DRAFT_532928</name>
</gene>
<name>A0A9P8UTJ7_9PEZI</name>
<sequence length="328" mass="35521">MAAQKPPESTEHLQAERGAYRGPRGTYGSVQEREQGQVCSFDEKTAARGVGASRIASNAPIGTHDTHDTHDPSLGQGSLLPTLGGNHRTSIYVTTDTWRLSELLAKSAVLSANFNKILPSQVELHFPAPHTPFKLSPGRSQAPCSIRLAHLTTKDQPLFEPIVIRSPTWRRTAYYTAGALALKTGARAASFKSNHRANLPSLSYSDITIPEPFVEALVMVAVHEMGTPVAHPFRTSRFSDSRSTILQPQVVSSGQEAQCSASAHVSQSLPRAPTEPIKPPDGQDCLPLDSSINSRFLPLPRDPTQHTPFCSCGRCCNIAVAVTPMRNF</sequence>
<feature type="region of interest" description="Disordered" evidence="1">
    <location>
        <begin position="1"/>
        <end position="36"/>
    </location>
</feature>
<comment type="caution">
    <text evidence="2">The sequence shown here is derived from an EMBL/GenBank/DDBJ whole genome shotgun (WGS) entry which is preliminary data.</text>
</comment>
<keyword evidence="3" id="KW-1185">Reference proteome</keyword>
<proteinExistence type="predicted"/>